<name>A0A509MH45_9ACTN</name>
<evidence type="ECO:0000313" key="3">
    <source>
        <dbReference type="Proteomes" id="UP000250080"/>
    </source>
</evidence>
<proteinExistence type="predicted"/>
<organism evidence="2 3">
    <name type="scientific">Propionibacterium freudenreichii</name>
    <dbReference type="NCBI Taxonomy" id="1744"/>
    <lineage>
        <taxon>Bacteria</taxon>
        <taxon>Bacillati</taxon>
        <taxon>Actinomycetota</taxon>
        <taxon>Actinomycetes</taxon>
        <taxon>Propionibacteriales</taxon>
        <taxon>Propionibacteriaceae</taxon>
        <taxon>Propionibacterium</taxon>
    </lineage>
</organism>
<dbReference type="Proteomes" id="UP000250080">
    <property type="component" value="Chromosome I"/>
</dbReference>
<sequence length="382" mass="41067">MADTVWDYGFAPADVVTDSAGDVRPGIELRVWDAEVAGKAVAVQQDRGDGWVLVSRVLTDDVGRYRFRAEVGPTVWVEDASGRRWRQDAWQTLGTMIDSAQTAVTVSQAASSTADKALETATGAAASAASAASSASAAQTAAAASATDAAASAKIATGAQIAANLGNSWWMTGSGTPPTTFDVADAPIVGARFRDTASKKTWVATSVATVSGEVTVEWEQTGPLPTIPTVQSKEQLSTLSVLEGQIVRDDSTGWEWCKTKTGWKLWAAENIRQEQTRDWYPVDRFRLDVSGGIAVCYFQTHRANGTFNITKWKDDPMFAVPRDVVPSQECIFWTINPFPDGLQVFVRLDETGMFNLRSRIDTPITDSGFIIVSGATWPVAGD</sequence>
<dbReference type="RefSeq" id="WP_112317738.1">
    <property type="nucleotide sequence ID" value="NZ_CP018002.1"/>
</dbReference>
<reference evidence="2 3" key="1">
    <citation type="submission" date="2016-09" db="EMBL/GenBank/DDBJ databases">
        <authorList>
            <person name="Laine KS P."/>
        </authorList>
    </citation>
    <scope>NUCLEOTIDE SEQUENCE [LARGE SCALE GENOMIC DNA]</scope>
    <source>
        <strain evidence="2">PFRJS-23</strain>
    </source>
</reference>
<dbReference type="Proteomes" id="UP000250080">
    <property type="component" value="Chromosome II"/>
</dbReference>
<evidence type="ECO:0000313" key="2">
    <source>
        <dbReference type="EMBL" id="SCQ83187.1"/>
    </source>
</evidence>
<dbReference type="EMBL" id="LT618793">
    <property type="protein sequence ID" value="SCQ79519.1"/>
    <property type="molecule type" value="Genomic_DNA"/>
</dbReference>
<protein>
    <submittedName>
        <fullName evidence="2">Uncharacterized protein</fullName>
    </submittedName>
</protein>
<dbReference type="EMBL" id="LT618794">
    <property type="protein sequence ID" value="SCQ83187.1"/>
    <property type="molecule type" value="Genomic_DNA"/>
</dbReference>
<accession>A0A509MH45</accession>
<dbReference type="AlphaFoldDB" id="A0A509MH45"/>
<evidence type="ECO:0000313" key="1">
    <source>
        <dbReference type="EMBL" id="SCQ79519.1"/>
    </source>
</evidence>
<gene>
    <name evidence="2" type="ORF">PFR_JS23-PH_20</name>
    <name evidence="1" type="ORF">PFR_JS23_1412</name>
</gene>